<reference evidence="2 3" key="1">
    <citation type="journal article" date="2024" name="G3 (Bethesda)">
        <title>Genome assembly of Hibiscus sabdariffa L. provides insights into metabolisms of medicinal natural products.</title>
        <authorList>
            <person name="Kim T."/>
        </authorList>
    </citation>
    <scope>NUCLEOTIDE SEQUENCE [LARGE SCALE GENOMIC DNA]</scope>
    <source>
        <strain evidence="2">TK-2024</strain>
        <tissue evidence="2">Old leaves</tissue>
    </source>
</reference>
<accession>A0ABR2AID9</accession>
<keyword evidence="1" id="KW-0175">Coiled coil</keyword>
<sequence length="81" mass="9574">MEDRIRQLENDVQKEKKVAQDFADSFEEVWRNHEDAIKSLEVSRSENRALKERIQEIDAENKSAVQCRNLRECPTPLRDGM</sequence>
<dbReference type="EMBL" id="JBBPBM010000656">
    <property type="protein sequence ID" value="KAK8493031.1"/>
    <property type="molecule type" value="Genomic_DNA"/>
</dbReference>
<comment type="caution">
    <text evidence="2">The sequence shown here is derived from an EMBL/GenBank/DDBJ whole genome shotgun (WGS) entry which is preliminary data.</text>
</comment>
<evidence type="ECO:0000313" key="3">
    <source>
        <dbReference type="Proteomes" id="UP001472677"/>
    </source>
</evidence>
<keyword evidence="3" id="KW-1185">Reference proteome</keyword>
<proteinExistence type="predicted"/>
<organism evidence="2 3">
    <name type="scientific">Hibiscus sabdariffa</name>
    <name type="common">roselle</name>
    <dbReference type="NCBI Taxonomy" id="183260"/>
    <lineage>
        <taxon>Eukaryota</taxon>
        <taxon>Viridiplantae</taxon>
        <taxon>Streptophyta</taxon>
        <taxon>Embryophyta</taxon>
        <taxon>Tracheophyta</taxon>
        <taxon>Spermatophyta</taxon>
        <taxon>Magnoliopsida</taxon>
        <taxon>eudicotyledons</taxon>
        <taxon>Gunneridae</taxon>
        <taxon>Pentapetalae</taxon>
        <taxon>rosids</taxon>
        <taxon>malvids</taxon>
        <taxon>Malvales</taxon>
        <taxon>Malvaceae</taxon>
        <taxon>Malvoideae</taxon>
        <taxon>Hibiscus</taxon>
    </lineage>
</organism>
<gene>
    <name evidence="2" type="ORF">V6N12_017192</name>
</gene>
<feature type="coiled-coil region" evidence="1">
    <location>
        <begin position="5"/>
        <end position="60"/>
    </location>
</feature>
<dbReference type="Proteomes" id="UP001472677">
    <property type="component" value="Unassembled WGS sequence"/>
</dbReference>
<evidence type="ECO:0000256" key="1">
    <source>
        <dbReference type="SAM" id="Coils"/>
    </source>
</evidence>
<protein>
    <submittedName>
        <fullName evidence="2">Uncharacterized protein</fullName>
    </submittedName>
</protein>
<evidence type="ECO:0000313" key="2">
    <source>
        <dbReference type="EMBL" id="KAK8493031.1"/>
    </source>
</evidence>
<name>A0ABR2AID9_9ROSI</name>